<reference evidence="2" key="1">
    <citation type="submission" date="2017-02" db="EMBL/GenBank/DDBJ databases">
        <authorList>
            <person name="Mornico D."/>
        </authorList>
    </citation>
    <scope>NUCLEOTIDE SEQUENCE [LARGE SCALE GENOMIC DNA]</scope>
</reference>
<evidence type="ECO:0000313" key="2">
    <source>
        <dbReference type="Proteomes" id="UP000188169"/>
    </source>
</evidence>
<proteinExistence type="predicted"/>
<dbReference type="AlphaFoldDB" id="A0A1R4EH82"/>
<gene>
    <name evidence="1" type="ORF">A1019T_01833</name>
</gene>
<evidence type="ECO:0000313" key="1">
    <source>
        <dbReference type="EMBL" id="SJM37848.1"/>
    </source>
</evidence>
<keyword evidence="2" id="KW-1185">Reference proteome</keyword>
<dbReference type="Proteomes" id="UP000188169">
    <property type="component" value="Unassembled WGS sequence"/>
</dbReference>
<dbReference type="STRING" id="1945520.A1019T_01833"/>
<name>A0A1R4EH82_9GAMM</name>
<accession>A0A1R4EH82</accession>
<sequence>MAVIETDINIDKLKASGKRGLELVKYAHKILRYDGEKLVHTAIYAGTPHVNHILAASMLGYSPATLRNWCSQSNGSLSPKYINGTPYWRMRDIRELLDL</sequence>
<dbReference type="EMBL" id="FUGD01000107">
    <property type="protein sequence ID" value="SJM37848.1"/>
    <property type="molecule type" value="Genomic_DNA"/>
</dbReference>
<protein>
    <submittedName>
        <fullName evidence="1">Uncharacterized protein</fullName>
    </submittedName>
</protein>
<dbReference type="RefSeq" id="WP_077449225.1">
    <property type="nucleotide sequence ID" value="NZ_FUGD01000107.1"/>
</dbReference>
<organism evidence="1 2">
    <name type="scientific">Psychrobacter pasteurii</name>
    <dbReference type="NCBI Taxonomy" id="1945520"/>
    <lineage>
        <taxon>Bacteria</taxon>
        <taxon>Pseudomonadati</taxon>
        <taxon>Pseudomonadota</taxon>
        <taxon>Gammaproteobacteria</taxon>
        <taxon>Moraxellales</taxon>
        <taxon>Moraxellaceae</taxon>
        <taxon>Psychrobacter</taxon>
    </lineage>
</organism>
<dbReference type="OrthoDB" id="6615103at2"/>